<organism evidence="5 6">
    <name type="scientific">Malassezia nana</name>
    <dbReference type="NCBI Taxonomy" id="180528"/>
    <lineage>
        <taxon>Eukaryota</taxon>
        <taxon>Fungi</taxon>
        <taxon>Dikarya</taxon>
        <taxon>Basidiomycota</taxon>
        <taxon>Ustilaginomycotina</taxon>
        <taxon>Malasseziomycetes</taxon>
        <taxon>Malasseziales</taxon>
        <taxon>Malasseziaceae</taxon>
        <taxon>Malassezia</taxon>
    </lineage>
</organism>
<evidence type="ECO:0000313" key="6">
    <source>
        <dbReference type="Proteomes" id="UP001213623"/>
    </source>
</evidence>
<feature type="region of interest" description="Disordered" evidence="1">
    <location>
        <begin position="431"/>
        <end position="532"/>
    </location>
</feature>
<feature type="transmembrane region" description="Helical" evidence="2">
    <location>
        <begin position="214"/>
        <end position="235"/>
    </location>
</feature>
<dbReference type="InterPro" id="IPR045340">
    <property type="entry name" value="DUF6533"/>
</dbReference>
<feature type="chain" id="PRO_5042215725" description="DUF6533 domain-containing protein" evidence="3">
    <location>
        <begin position="22"/>
        <end position="550"/>
    </location>
</feature>
<proteinExistence type="predicted"/>
<dbReference type="Pfam" id="PF20151">
    <property type="entry name" value="DUF6533"/>
    <property type="match status" value="1"/>
</dbReference>
<feature type="transmembrane region" description="Helical" evidence="2">
    <location>
        <begin position="324"/>
        <end position="349"/>
    </location>
</feature>
<feature type="transmembrane region" description="Helical" evidence="2">
    <location>
        <begin position="93"/>
        <end position="115"/>
    </location>
</feature>
<feature type="transmembrane region" description="Helical" evidence="2">
    <location>
        <begin position="156"/>
        <end position="178"/>
    </location>
</feature>
<accession>A0AAF0EQ22</accession>
<dbReference type="Proteomes" id="UP001213623">
    <property type="component" value="Chromosome 7"/>
</dbReference>
<feature type="transmembrane region" description="Helical" evidence="2">
    <location>
        <begin position="55"/>
        <end position="72"/>
    </location>
</feature>
<sequence>MRRAWLFSILIIWWLFVGAHCIYVPDHASDGDRDLDDPTTEKQITSEQLEDQTKVANYVTVAGLTLYAWEYLCTLPNELSMWFHPRRLLRPQVFLFLAIRYVTIPALAVPLYSLWGNINDQSDCPKHEQITVAVVQFIVSCIFSWRTIAIWRRRRWVTVFLLTFSVLLFVTSLSLLYFSQDAYIVTGQCRPALGLEVGNDHNDPNKRPVNTIQWFYLTCIVFDTVILLLSSYKLLVYANMGRAVNTIAFRDPFEAHRQQMEKQAAAQNEPLDVEAALHTAPSERRPSHATMILRGLRSSMVSMVLFPYRKASALYSWWSSLTPLVARLMCNGVLYFIVATAYSVNNFVLECLLSLHSKSFLTLYPPLVCVLCQRMLLTEFAAVWSTYDEDSFIPGRDLVNAVTGSNRRAKAQSEIDRFEFFASHLEERHASIVSPRSRHPSRDPASNGPSQGPSESPGITTYPSYAPPESKDSDLSASSEGPSEKAAPLEQVEPSIKIKEGLDASETPSTRPPSPSPSYAAPAPARAARHRPIQLTQGQQEQALRMAGFP</sequence>
<protein>
    <recommendedName>
        <fullName evidence="4">DUF6533 domain-containing protein</fullName>
    </recommendedName>
</protein>
<keyword evidence="2" id="KW-1133">Transmembrane helix</keyword>
<evidence type="ECO:0000259" key="4">
    <source>
        <dbReference type="Pfam" id="PF20151"/>
    </source>
</evidence>
<reference evidence="5" key="1">
    <citation type="submission" date="2023-03" db="EMBL/GenBank/DDBJ databases">
        <title>Mating type loci evolution in Malassezia.</title>
        <authorList>
            <person name="Coelho M.A."/>
        </authorList>
    </citation>
    <scope>NUCLEOTIDE SEQUENCE</scope>
    <source>
        <strain evidence="5">CBS 9557</strain>
    </source>
</reference>
<feature type="compositionally biased region" description="Low complexity" evidence="1">
    <location>
        <begin position="517"/>
        <end position="526"/>
    </location>
</feature>
<feature type="compositionally biased region" description="Polar residues" evidence="1">
    <location>
        <begin position="447"/>
        <end position="463"/>
    </location>
</feature>
<gene>
    <name evidence="5" type="ORF">MNAN1_003576</name>
</gene>
<feature type="signal peptide" evidence="3">
    <location>
        <begin position="1"/>
        <end position="21"/>
    </location>
</feature>
<evidence type="ECO:0000256" key="2">
    <source>
        <dbReference type="SAM" id="Phobius"/>
    </source>
</evidence>
<keyword evidence="6" id="KW-1185">Reference proteome</keyword>
<evidence type="ECO:0000313" key="5">
    <source>
        <dbReference type="EMBL" id="WFD28563.1"/>
    </source>
</evidence>
<name>A0AAF0EQ22_9BASI</name>
<evidence type="ECO:0000256" key="1">
    <source>
        <dbReference type="SAM" id="MobiDB-lite"/>
    </source>
</evidence>
<dbReference type="AlphaFoldDB" id="A0AAF0EQ22"/>
<keyword evidence="2" id="KW-0472">Membrane</keyword>
<keyword evidence="2" id="KW-0812">Transmembrane</keyword>
<feature type="domain" description="DUF6533" evidence="4">
    <location>
        <begin position="58"/>
        <end position="104"/>
    </location>
</feature>
<feature type="transmembrane region" description="Helical" evidence="2">
    <location>
        <begin position="130"/>
        <end position="149"/>
    </location>
</feature>
<evidence type="ECO:0000256" key="3">
    <source>
        <dbReference type="SAM" id="SignalP"/>
    </source>
</evidence>
<keyword evidence="3" id="KW-0732">Signal</keyword>
<dbReference type="EMBL" id="CP119898">
    <property type="protein sequence ID" value="WFD28563.1"/>
    <property type="molecule type" value="Genomic_DNA"/>
</dbReference>